<dbReference type="GO" id="GO:0051301">
    <property type="term" value="P:cell division"/>
    <property type="evidence" value="ECO:0007669"/>
    <property type="project" value="UniProtKB-KW"/>
</dbReference>
<evidence type="ECO:0000256" key="6">
    <source>
        <dbReference type="ARBA" id="ARBA00022618"/>
    </source>
</evidence>
<keyword evidence="5 14" id="KW-0436">Ligase</keyword>
<feature type="domain" description="Mur ligase C-terminal" evidence="16">
    <location>
        <begin position="311"/>
        <end position="441"/>
    </location>
</feature>
<dbReference type="SUPFAM" id="SSF51984">
    <property type="entry name" value="MurCD N-terminal domain"/>
    <property type="match status" value="1"/>
</dbReference>
<evidence type="ECO:0000256" key="11">
    <source>
        <dbReference type="ARBA" id="ARBA00023306"/>
    </source>
</evidence>
<dbReference type="GO" id="GO:0008360">
    <property type="term" value="P:regulation of cell shape"/>
    <property type="evidence" value="ECO:0007669"/>
    <property type="project" value="UniProtKB-KW"/>
</dbReference>
<dbReference type="InterPro" id="IPR000713">
    <property type="entry name" value="Mur_ligase_N"/>
</dbReference>
<evidence type="ECO:0000256" key="7">
    <source>
        <dbReference type="ARBA" id="ARBA00022741"/>
    </source>
</evidence>
<evidence type="ECO:0000256" key="10">
    <source>
        <dbReference type="ARBA" id="ARBA00022984"/>
    </source>
</evidence>
<dbReference type="Proteomes" id="UP000317691">
    <property type="component" value="Unassembled WGS sequence"/>
</dbReference>
<dbReference type="Pfam" id="PF08245">
    <property type="entry name" value="Mur_ligase_M"/>
    <property type="match status" value="1"/>
</dbReference>
<comment type="caution">
    <text evidence="18">The sequence shown here is derived from an EMBL/GenBank/DDBJ whole genome shotgun (WGS) entry which is preliminary data.</text>
</comment>
<evidence type="ECO:0000256" key="5">
    <source>
        <dbReference type="ARBA" id="ARBA00022598"/>
    </source>
</evidence>
<evidence type="ECO:0000256" key="8">
    <source>
        <dbReference type="ARBA" id="ARBA00022840"/>
    </source>
</evidence>
<dbReference type="Gene3D" id="3.40.1190.10">
    <property type="entry name" value="Mur-like, catalytic domain"/>
    <property type="match status" value="1"/>
</dbReference>
<feature type="binding site" evidence="14">
    <location>
        <begin position="112"/>
        <end position="118"/>
    </location>
    <ligand>
        <name>ATP</name>
        <dbReference type="ChEBI" id="CHEBI:30616"/>
    </ligand>
</feature>
<dbReference type="Gene3D" id="3.90.190.20">
    <property type="entry name" value="Mur ligase, C-terminal domain"/>
    <property type="match status" value="1"/>
</dbReference>
<evidence type="ECO:0000256" key="14">
    <source>
        <dbReference type="HAMAP-Rule" id="MF_00046"/>
    </source>
</evidence>
<keyword evidence="12 14" id="KW-0961">Cell wall biogenesis/degradation</keyword>
<dbReference type="InterPro" id="IPR036615">
    <property type="entry name" value="Mur_ligase_C_dom_sf"/>
</dbReference>
<evidence type="ECO:0000256" key="1">
    <source>
        <dbReference type="ARBA" id="ARBA00004496"/>
    </source>
</evidence>
<reference evidence="18 19" key="1">
    <citation type="journal article" date="2019" name="Nat. Microbiol.">
        <title>Mediterranean grassland soil C-N compound turnover is dependent on rainfall and depth, and is mediated by genomically divergent microorganisms.</title>
        <authorList>
            <person name="Diamond S."/>
            <person name="Andeer P.F."/>
            <person name="Li Z."/>
            <person name="Crits-Christoph A."/>
            <person name="Burstein D."/>
            <person name="Anantharaman K."/>
            <person name="Lane K.R."/>
            <person name="Thomas B.C."/>
            <person name="Pan C."/>
            <person name="Northen T.R."/>
            <person name="Banfield J.F."/>
        </authorList>
    </citation>
    <scope>NUCLEOTIDE SEQUENCE [LARGE SCALE GENOMIC DNA]</scope>
    <source>
        <strain evidence="18">WS_9</strain>
    </source>
</reference>
<keyword evidence="11 14" id="KW-0131">Cell cycle</keyword>
<sequence length="455" mass="48632">MNGRIRRIHLIGIGGSGMSGIAEVLLNLGYEVSGSDVKEGEVVARLRELGARVAVSHDATHVEGVDVVVASTAIEESNPEIQRAHLLGIPVIPRAEMLAELMRIKHSVAVAGAHGKTTTTSMVGEILARGDLDPTVIVGGRLMAIGAHARLGRGPYLVAEADESDGSFLLLSPTIAVITNIDEEHLDFYKGLEEIRAAFLRFVNRVPFYGTVVLPIDDPNAALIRHDVKRRVLTYGFGTDGDFAGKDLVVDSKGVRFRLVAHGRDEGSIELKVAGAHNARNALAAAATAWELGIPFPTIRAALHDFAGVGRRLEVRGDVLGALWIDDYGHHPTEIEAALLALQASYGRRIVAVFQPHRYSRTQALLDRFARCFTGVSELVLLPIYPAGEKPIEGVTSEALAAAVEAAGGPRVRRAASFDEAACQVGKALKRGDLLVTIGAGDVYRVAEIARGKSR</sequence>
<name>A0A538TMB2_UNCEI</name>
<dbReference type="InterPro" id="IPR036565">
    <property type="entry name" value="Mur-like_cat_sf"/>
</dbReference>
<evidence type="ECO:0000259" key="16">
    <source>
        <dbReference type="Pfam" id="PF02875"/>
    </source>
</evidence>
<organism evidence="18 19">
    <name type="scientific">Eiseniibacteriota bacterium</name>
    <dbReference type="NCBI Taxonomy" id="2212470"/>
    <lineage>
        <taxon>Bacteria</taxon>
        <taxon>Candidatus Eiseniibacteriota</taxon>
    </lineage>
</organism>
<dbReference type="InterPro" id="IPR005758">
    <property type="entry name" value="UDP-N-AcMur_Ala_ligase_MurC"/>
</dbReference>
<gene>
    <name evidence="14" type="primary">murC</name>
    <name evidence="18" type="ORF">E6K79_06895</name>
</gene>
<comment type="catalytic activity">
    <reaction evidence="13 14">
        <text>UDP-N-acetyl-alpha-D-muramate + L-alanine + ATP = UDP-N-acetyl-alpha-D-muramoyl-L-alanine + ADP + phosphate + H(+)</text>
        <dbReference type="Rhea" id="RHEA:23372"/>
        <dbReference type="ChEBI" id="CHEBI:15378"/>
        <dbReference type="ChEBI" id="CHEBI:30616"/>
        <dbReference type="ChEBI" id="CHEBI:43474"/>
        <dbReference type="ChEBI" id="CHEBI:57972"/>
        <dbReference type="ChEBI" id="CHEBI:70757"/>
        <dbReference type="ChEBI" id="CHEBI:83898"/>
        <dbReference type="ChEBI" id="CHEBI:456216"/>
        <dbReference type="EC" id="6.3.2.8"/>
    </reaction>
</comment>
<dbReference type="PANTHER" id="PTHR43445:SF3">
    <property type="entry name" value="UDP-N-ACETYLMURAMATE--L-ALANINE LIGASE"/>
    <property type="match status" value="1"/>
</dbReference>
<dbReference type="InterPro" id="IPR004101">
    <property type="entry name" value="Mur_ligase_C"/>
</dbReference>
<dbReference type="InterPro" id="IPR013221">
    <property type="entry name" value="Mur_ligase_cen"/>
</dbReference>
<dbReference type="GO" id="GO:0008763">
    <property type="term" value="F:UDP-N-acetylmuramate-L-alanine ligase activity"/>
    <property type="evidence" value="ECO:0007669"/>
    <property type="project" value="UniProtKB-UniRule"/>
</dbReference>
<dbReference type="Gene3D" id="3.40.50.720">
    <property type="entry name" value="NAD(P)-binding Rossmann-like Domain"/>
    <property type="match status" value="1"/>
</dbReference>
<dbReference type="HAMAP" id="MF_00046">
    <property type="entry name" value="MurC"/>
    <property type="match status" value="1"/>
</dbReference>
<feature type="domain" description="Mur ligase central" evidence="17">
    <location>
        <begin position="110"/>
        <end position="289"/>
    </location>
</feature>
<dbReference type="EC" id="6.3.2.8" evidence="3 14"/>
<dbReference type="GO" id="GO:0009252">
    <property type="term" value="P:peptidoglycan biosynthetic process"/>
    <property type="evidence" value="ECO:0007669"/>
    <property type="project" value="UniProtKB-UniRule"/>
</dbReference>
<accession>A0A538TMB2</accession>
<evidence type="ECO:0000256" key="9">
    <source>
        <dbReference type="ARBA" id="ARBA00022960"/>
    </source>
</evidence>
<keyword evidence="4 14" id="KW-0963">Cytoplasm</keyword>
<protein>
    <recommendedName>
        <fullName evidence="3 14">UDP-N-acetylmuramate--L-alanine ligase</fullName>
        <ecNumber evidence="3 14">6.3.2.8</ecNumber>
    </recommendedName>
    <alternativeName>
        <fullName evidence="14">UDP-N-acetylmuramoyl-L-alanine synthetase</fullName>
    </alternativeName>
</protein>
<feature type="domain" description="Mur ligase N-terminal catalytic" evidence="15">
    <location>
        <begin position="7"/>
        <end position="104"/>
    </location>
</feature>
<evidence type="ECO:0000259" key="15">
    <source>
        <dbReference type="Pfam" id="PF01225"/>
    </source>
</evidence>
<evidence type="ECO:0000313" key="19">
    <source>
        <dbReference type="Proteomes" id="UP000317691"/>
    </source>
</evidence>
<evidence type="ECO:0000256" key="3">
    <source>
        <dbReference type="ARBA" id="ARBA00012211"/>
    </source>
</evidence>
<keyword evidence="9 14" id="KW-0133">Cell shape</keyword>
<keyword evidence="8 14" id="KW-0067">ATP-binding</keyword>
<dbReference type="Pfam" id="PF01225">
    <property type="entry name" value="Mur_ligase"/>
    <property type="match status" value="1"/>
</dbReference>
<dbReference type="SUPFAM" id="SSF53623">
    <property type="entry name" value="MurD-like peptide ligases, catalytic domain"/>
    <property type="match status" value="1"/>
</dbReference>
<dbReference type="GO" id="GO:0005737">
    <property type="term" value="C:cytoplasm"/>
    <property type="evidence" value="ECO:0007669"/>
    <property type="project" value="UniProtKB-SubCell"/>
</dbReference>
<dbReference type="GO" id="GO:0071555">
    <property type="term" value="P:cell wall organization"/>
    <property type="evidence" value="ECO:0007669"/>
    <property type="project" value="UniProtKB-KW"/>
</dbReference>
<dbReference type="InterPro" id="IPR050061">
    <property type="entry name" value="MurCDEF_pg_biosynth"/>
</dbReference>
<dbReference type="UniPathway" id="UPA00219"/>
<dbReference type="NCBIfam" id="TIGR01082">
    <property type="entry name" value="murC"/>
    <property type="match status" value="1"/>
</dbReference>
<keyword evidence="10 14" id="KW-0573">Peptidoglycan synthesis</keyword>
<dbReference type="AlphaFoldDB" id="A0A538TMB2"/>
<comment type="similarity">
    <text evidence="14">Belongs to the MurCDEF family.</text>
</comment>
<comment type="subcellular location">
    <subcellularLocation>
        <location evidence="1 14">Cytoplasm</location>
    </subcellularLocation>
</comment>
<dbReference type="GO" id="GO:0005524">
    <property type="term" value="F:ATP binding"/>
    <property type="evidence" value="ECO:0007669"/>
    <property type="project" value="UniProtKB-UniRule"/>
</dbReference>
<dbReference type="PANTHER" id="PTHR43445">
    <property type="entry name" value="UDP-N-ACETYLMURAMATE--L-ALANINE LIGASE-RELATED"/>
    <property type="match status" value="1"/>
</dbReference>
<keyword evidence="7 14" id="KW-0547">Nucleotide-binding</keyword>
<proteinExistence type="inferred from homology"/>
<evidence type="ECO:0000256" key="12">
    <source>
        <dbReference type="ARBA" id="ARBA00023316"/>
    </source>
</evidence>
<keyword evidence="6 14" id="KW-0132">Cell division</keyword>
<dbReference type="EMBL" id="VBOZ01000017">
    <property type="protein sequence ID" value="TMQ64757.1"/>
    <property type="molecule type" value="Genomic_DNA"/>
</dbReference>
<evidence type="ECO:0000256" key="13">
    <source>
        <dbReference type="ARBA" id="ARBA00047833"/>
    </source>
</evidence>
<evidence type="ECO:0000256" key="2">
    <source>
        <dbReference type="ARBA" id="ARBA00004752"/>
    </source>
</evidence>
<dbReference type="SUPFAM" id="SSF53244">
    <property type="entry name" value="MurD-like peptide ligases, peptide-binding domain"/>
    <property type="match status" value="1"/>
</dbReference>
<comment type="function">
    <text evidence="14">Cell wall formation.</text>
</comment>
<evidence type="ECO:0000313" key="18">
    <source>
        <dbReference type="EMBL" id="TMQ64757.1"/>
    </source>
</evidence>
<evidence type="ECO:0000256" key="4">
    <source>
        <dbReference type="ARBA" id="ARBA00022490"/>
    </source>
</evidence>
<dbReference type="Pfam" id="PF02875">
    <property type="entry name" value="Mur_ligase_C"/>
    <property type="match status" value="1"/>
</dbReference>
<evidence type="ECO:0000259" key="17">
    <source>
        <dbReference type="Pfam" id="PF08245"/>
    </source>
</evidence>
<comment type="pathway">
    <text evidence="2 14">Cell wall biogenesis; peptidoglycan biosynthesis.</text>
</comment>